<feature type="chain" id="PRO_5043358832" description="Peptidase A1 domain-containing protein" evidence="8">
    <location>
        <begin position="20"/>
        <end position="423"/>
    </location>
</feature>
<keyword evidence="4 6" id="KW-0378">Hydrolase</keyword>
<proteinExistence type="inferred from homology"/>
<dbReference type="SUPFAM" id="SSF50630">
    <property type="entry name" value="Acid proteases"/>
    <property type="match status" value="1"/>
</dbReference>
<keyword evidence="7" id="KW-0472">Membrane</keyword>
<organism evidence="10 11">
    <name type="scientific">Blepharisma stoltei</name>
    <dbReference type="NCBI Taxonomy" id="1481888"/>
    <lineage>
        <taxon>Eukaryota</taxon>
        <taxon>Sar</taxon>
        <taxon>Alveolata</taxon>
        <taxon>Ciliophora</taxon>
        <taxon>Postciliodesmatophora</taxon>
        <taxon>Heterotrichea</taxon>
        <taxon>Heterotrichida</taxon>
        <taxon>Blepharismidae</taxon>
        <taxon>Blepharisma</taxon>
    </lineage>
</organism>
<dbReference type="PRINTS" id="PR00792">
    <property type="entry name" value="PEPSIN"/>
</dbReference>
<dbReference type="InterPro" id="IPR001969">
    <property type="entry name" value="Aspartic_peptidase_AS"/>
</dbReference>
<evidence type="ECO:0000256" key="5">
    <source>
        <dbReference type="PIRSR" id="PIRSR601461-1"/>
    </source>
</evidence>
<evidence type="ECO:0000313" key="11">
    <source>
        <dbReference type="Proteomes" id="UP001162131"/>
    </source>
</evidence>
<evidence type="ECO:0000256" key="1">
    <source>
        <dbReference type="ARBA" id="ARBA00007447"/>
    </source>
</evidence>
<dbReference type="CDD" id="cd05471">
    <property type="entry name" value="pepsin_like"/>
    <property type="match status" value="1"/>
</dbReference>
<dbReference type="PANTHER" id="PTHR47966:SF51">
    <property type="entry name" value="BETA-SITE APP-CLEAVING ENZYME, ISOFORM A-RELATED"/>
    <property type="match status" value="1"/>
</dbReference>
<keyword evidence="3 6" id="KW-0064">Aspartyl protease</keyword>
<dbReference type="InterPro" id="IPR033121">
    <property type="entry name" value="PEPTIDASE_A1"/>
</dbReference>
<evidence type="ECO:0000256" key="6">
    <source>
        <dbReference type="RuleBase" id="RU000454"/>
    </source>
</evidence>
<keyword evidence="2 6" id="KW-0645">Protease</keyword>
<dbReference type="InterPro" id="IPR001461">
    <property type="entry name" value="Aspartic_peptidase_A1"/>
</dbReference>
<sequence length="423" mass="47965">MKLLFFLITAFAHISIPLTRKIDLPFLQYFTNPLLLVTNISTPLNNYENVQYRGNVSIGTPPQYFELTFDTGSSWIWVVSKEFSSNCHPTKSQFISNSSSTFIPTNTTITLNYNKGKAIGKISEESVAVGSHAQFIAKKQKFVLVNKDYDFGALEADGILGLGFSRLSEGFNTFIMNLKEQGVIEKAVFGLYLNDNEFGDSTPIPKSNIILGGYDLNQYALSKEITYVNVFDETGYWAVHLHSVKIGNSQLMLKSAIAILDTGSSLIYAPNAEVLQIMIDIGNAGSCYQLYGMLVCGCGEKNPLSSYPVITLKLGTHLYSLLPEYYFWKYEDRCTLLIMSFNKGNFWLLGDVFLRRYYTIFDMEKSRVGFVPSINNLYRKSETRSIWDYWVVIVCIIGSITVVIVGFICYKNWKRNHQNIHEF</sequence>
<evidence type="ECO:0000256" key="7">
    <source>
        <dbReference type="SAM" id="Phobius"/>
    </source>
</evidence>
<comment type="caution">
    <text evidence="10">The sequence shown here is derived from an EMBL/GenBank/DDBJ whole genome shotgun (WGS) entry which is preliminary data.</text>
</comment>
<gene>
    <name evidence="10" type="ORF">BSTOLATCC_MIC65226</name>
</gene>
<dbReference type="PROSITE" id="PS51767">
    <property type="entry name" value="PEPTIDASE_A1"/>
    <property type="match status" value="1"/>
</dbReference>
<evidence type="ECO:0000259" key="9">
    <source>
        <dbReference type="PROSITE" id="PS51767"/>
    </source>
</evidence>
<dbReference type="AlphaFoldDB" id="A0AAU9KF19"/>
<dbReference type="GO" id="GO:0016485">
    <property type="term" value="P:protein processing"/>
    <property type="evidence" value="ECO:0007669"/>
    <property type="project" value="UniProtKB-ARBA"/>
</dbReference>
<evidence type="ECO:0000256" key="8">
    <source>
        <dbReference type="SAM" id="SignalP"/>
    </source>
</evidence>
<feature type="active site" evidence="5">
    <location>
        <position position="261"/>
    </location>
</feature>
<dbReference type="PANTHER" id="PTHR47966">
    <property type="entry name" value="BETA-SITE APP-CLEAVING ENZYME, ISOFORM A-RELATED"/>
    <property type="match status" value="1"/>
</dbReference>
<feature type="signal peptide" evidence="8">
    <location>
        <begin position="1"/>
        <end position="19"/>
    </location>
</feature>
<evidence type="ECO:0000256" key="4">
    <source>
        <dbReference type="ARBA" id="ARBA00022801"/>
    </source>
</evidence>
<dbReference type="Pfam" id="PF00026">
    <property type="entry name" value="Asp"/>
    <property type="match status" value="1"/>
</dbReference>
<dbReference type="GO" id="GO:0004190">
    <property type="term" value="F:aspartic-type endopeptidase activity"/>
    <property type="evidence" value="ECO:0007669"/>
    <property type="project" value="UniProtKB-KW"/>
</dbReference>
<feature type="transmembrane region" description="Helical" evidence="7">
    <location>
        <begin position="389"/>
        <end position="410"/>
    </location>
</feature>
<dbReference type="Gene3D" id="2.40.70.10">
    <property type="entry name" value="Acid Proteases"/>
    <property type="match status" value="2"/>
</dbReference>
<keyword evidence="11" id="KW-1185">Reference proteome</keyword>
<dbReference type="EMBL" id="CAJZBQ010000063">
    <property type="protein sequence ID" value="CAG9335907.1"/>
    <property type="molecule type" value="Genomic_DNA"/>
</dbReference>
<dbReference type="InterPro" id="IPR034164">
    <property type="entry name" value="Pepsin-like_dom"/>
</dbReference>
<protein>
    <recommendedName>
        <fullName evidence="9">Peptidase A1 domain-containing protein</fullName>
    </recommendedName>
</protein>
<feature type="domain" description="Peptidase A1" evidence="9">
    <location>
        <begin position="52"/>
        <end position="371"/>
    </location>
</feature>
<keyword evidence="8" id="KW-0732">Signal</keyword>
<comment type="similarity">
    <text evidence="1 6">Belongs to the peptidase A1 family.</text>
</comment>
<dbReference type="PROSITE" id="PS00141">
    <property type="entry name" value="ASP_PROTEASE"/>
    <property type="match status" value="2"/>
</dbReference>
<feature type="active site" evidence="5">
    <location>
        <position position="70"/>
    </location>
</feature>
<keyword evidence="7" id="KW-1133">Transmembrane helix</keyword>
<keyword evidence="7" id="KW-0812">Transmembrane</keyword>
<dbReference type="FunFam" id="2.40.70.10:FF:000115">
    <property type="entry name" value="Lysosomal aspartic protease"/>
    <property type="match status" value="1"/>
</dbReference>
<accession>A0AAU9KF19</accession>
<dbReference type="InterPro" id="IPR021109">
    <property type="entry name" value="Peptidase_aspartic_dom_sf"/>
</dbReference>
<evidence type="ECO:0000313" key="10">
    <source>
        <dbReference type="EMBL" id="CAG9335907.1"/>
    </source>
</evidence>
<dbReference type="Proteomes" id="UP001162131">
    <property type="component" value="Unassembled WGS sequence"/>
</dbReference>
<reference evidence="10" key="1">
    <citation type="submission" date="2021-09" db="EMBL/GenBank/DDBJ databases">
        <authorList>
            <consortium name="AG Swart"/>
            <person name="Singh M."/>
            <person name="Singh A."/>
            <person name="Seah K."/>
            <person name="Emmerich C."/>
        </authorList>
    </citation>
    <scope>NUCLEOTIDE SEQUENCE</scope>
    <source>
        <strain evidence="10">ATCC30299</strain>
    </source>
</reference>
<evidence type="ECO:0000256" key="2">
    <source>
        <dbReference type="ARBA" id="ARBA00022670"/>
    </source>
</evidence>
<name>A0AAU9KF19_9CILI</name>
<evidence type="ECO:0000256" key="3">
    <source>
        <dbReference type="ARBA" id="ARBA00022750"/>
    </source>
</evidence>